<keyword evidence="2" id="KW-1185">Reference proteome</keyword>
<accession>A0A8R7R5U5</accession>
<dbReference type="PANTHER" id="PTHR47186:SF3">
    <property type="entry name" value="OS09G0267800 PROTEIN"/>
    <property type="match status" value="1"/>
</dbReference>
<organism evidence="1 2">
    <name type="scientific">Triticum urartu</name>
    <name type="common">Red wild einkorn</name>
    <name type="synonym">Crithodium urartu</name>
    <dbReference type="NCBI Taxonomy" id="4572"/>
    <lineage>
        <taxon>Eukaryota</taxon>
        <taxon>Viridiplantae</taxon>
        <taxon>Streptophyta</taxon>
        <taxon>Embryophyta</taxon>
        <taxon>Tracheophyta</taxon>
        <taxon>Spermatophyta</taxon>
        <taxon>Magnoliopsida</taxon>
        <taxon>Liliopsida</taxon>
        <taxon>Poales</taxon>
        <taxon>Poaceae</taxon>
        <taxon>BOP clade</taxon>
        <taxon>Pooideae</taxon>
        <taxon>Triticodae</taxon>
        <taxon>Triticeae</taxon>
        <taxon>Triticinae</taxon>
        <taxon>Triticum</taxon>
    </lineage>
</organism>
<reference evidence="1" key="3">
    <citation type="submission" date="2022-06" db="UniProtKB">
        <authorList>
            <consortium name="EnsemblPlants"/>
        </authorList>
    </citation>
    <scope>IDENTIFICATION</scope>
</reference>
<dbReference type="Proteomes" id="UP000015106">
    <property type="component" value="Chromosome 7"/>
</dbReference>
<evidence type="ECO:0000313" key="2">
    <source>
        <dbReference type="Proteomes" id="UP000015106"/>
    </source>
</evidence>
<dbReference type="Gene3D" id="3.80.10.10">
    <property type="entry name" value="Ribonuclease Inhibitor"/>
    <property type="match status" value="1"/>
</dbReference>
<dbReference type="AlphaFoldDB" id="A0A8R7R5U5"/>
<evidence type="ECO:0000313" key="1">
    <source>
        <dbReference type="EnsemblPlants" id="TuG1812G0700005239.01.T01.cds403851"/>
    </source>
</evidence>
<proteinExistence type="predicted"/>
<dbReference type="PANTHER" id="PTHR47186">
    <property type="entry name" value="LEUCINE-RICH REPEAT-CONTAINING PROTEIN 57"/>
    <property type="match status" value="1"/>
</dbReference>
<dbReference type="InterPro" id="IPR032675">
    <property type="entry name" value="LRR_dom_sf"/>
</dbReference>
<dbReference type="Gramene" id="TuG1812G0700005239.01.T01">
    <property type="protein sequence ID" value="TuG1812G0700005239.01.T01.cds403851"/>
    <property type="gene ID" value="TuG1812G0700005239.01"/>
</dbReference>
<protein>
    <submittedName>
        <fullName evidence="1">Uncharacterized protein</fullName>
    </submittedName>
</protein>
<dbReference type="SUPFAM" id="SSF52058">
    <property type="entry name" value="L domain-like"/>
    <property type="match status" value="1"/>
</dbReference>
<reference evidence="1" key="2">
    <citation type="submission" date="2018-03" db="EMBL/GenBank/DDBJ databases">
        <title>The Triticum urartu genome reveals the dynamic nature of wheat genome evolution.</title>
        <authorList>
            <person name="Ling H."/>
            <person name="Ma B."/>
            <person name="Shi X."/>
            <person name="Liu H."/>
            <person name="Dong L."/>
            <person name="Sun H."/>
            <person name="Cao Y."/>
            <person name="Gao Q."/>
            <person name="Zheng S."/>
            <person name="Li Y."/>
            <person name="Yu Y."/>
            <person name="Du H."/>
            <person name="Qi M."/>
            <person name="Li Y."/>
            <person name="Yu H."/>
            <person name="Cui Y."/>
            <person name="Wang N."/>
            <person name="Chen C."/>
            <person name="Wu H."/>
            <person name="Zhao Y."/>
            <person name="Zhang J."/>
            <person name="Li Y."/>
            <person name="Zhou W."/>
            <person name="Zhang B."/>
            <person name="Hu W."/>
            <person name="Eijk M."/>
            <person name="Tang J."/>
            <person name="Witsenboer H."/>
            <person name="Zhao S."/>
            <person name="Li Z."/>
            <person name="Zhang A."/>
            <person name="Wang D."/>
            <person name="Liang C."/>
        </authorList>
    </citation>
    <scope>NUCLEOTIDE SEQUENCE [LARGE SCALE GENOMIC DNA]</scope>
    <source>
        <strain evidence="1">cv. G1812</strain>
    </source>
</reference>
<name>A0A8R7R5U5_TRIUA</name>
<dbReference type="EnsemblPlants" id="TuG1812G0700005239.01.T01">
    <property type="protein sequence ID" value="TuG1812G0700005239.01.T01.cds403851"/>
    <property type="gene ID" value="TuG1812G0700005239.01"/>
</dbReference>
<sequence length="120" mass="13793">LPAAIGNLKHLRCLQISRASPFKSLPAEFCRLYNLQILRLQKCILESLPDDLSSLICLQRFESDGFQCNSRSRSFREEELYYEATVDLATDEQGRGFRLTKNMNNLGHLKINNISKLSKE</sequence>
<reference evidence="2" key="1">
    <citation type="journal article" date="2013" name="Nature">
        <title>Draft genome of the wheat A-genome progenitor Triticum urartu.</title>
        <authorList>
            <person name="Ling H.Q."/>
            <person name="Zhao S."/>
            <person name="Liu D."/>
            <person name="Wang J."/>
            <person name="Sun H."/>
            <person name="Zhang C."/>
            <person name="Fan H."/>
            <person name="Li D."/>
            <person name="Dong L."/>
            <person name="Tao Y."/>
            <person name="Gao C."/>
            <person name="Wu H."/>
            <person name="Li Y."/>
            <person name="Cui Y."/>
            <person name="Guo X."/>
            <person name="Zheng S."/>
            <person name="Wang B."/>
            <person name="Yu K."/>
            <person name="Liang Q."/>
            <person name="Yang W."/>
            <person name="Lou X."/>
            <person name="Chen J."/>
            <person name="Feng M."/>
            <person name="Jian J."/>
            <person name="Zhang X."/>
            <person name="Luo G."/>
            <person name="Jiang Y."/>
            <person name="Liu J."/>
            <person name="Wang Z."/>
            <person name="Sha Y."/>
            <person name="Zhang B."/>
            <person name="Wu H."/>
            <person name="Tang D."/>
            <person name="Shen Q."/>
            <person name="Xue P."/>
            <person name="Zou S."/>
            <person name="Wang X."/>
            <person name="Liu X."/>
            <person name="Wang F."/>
            <person name="Yang Y."/>
            <person name="An X."/>
            <person name="Dong Z."/>
            <person name="Zhang K."/>
            <person name="Zhang X."/>
            <person name="Luo M.C."/>
            <person name="Dvorak J."/>
            <person name="Tong Y."/>
            <person name="Wang J."/>
            <person name="Yang H."/>
            <person name="Li Z."/>
            <person name="Wang D."/>
            <person name="Zhang A."/>
            <person name="Wang J."/>
        </authorList>
    </citation>
    <scope>NUCLEOTIDE SEQUENCE</scope>
    <source>
        <strain evidence="2">cv. G1812</strain>
    </source>
</reference>